<reference evidence="1 2" key="3">
    <citation type="submission" date="2020-02" db="EMBL/GenBank/DDBJ databases">
        <title>Flavobacterium profundi sp. nov., isolated from a deep-sea seamount.</title>
        <authorList>
            <person name="Zhang D.-C."/>
        </authorList>
    </citation>
    <scope>NUCLEOTIDE SEQUENCE [LARGE SCALE GENOMIC DNA]</scope>
    <source>
        <strain evidence="1 2">EC11</strain>
    </source>
</reference>
<dbReference type="RefSeq" id="WP_140962115.1">
    <property type="nucleotide sequence ID" value="NZ_VEVQ02000005.1"/>
</dbReference>
<dbReference type="EMBL" id="VEVQ02000005">
    <property type="protein sequence ID" value="NHN25772.1"/>
    <property type="molecule type" value="Genomic_DNA"/>
</dbReference>
<reference evidence="2" key="1">
    <citation type="submission" date="2019-05" db="EMBL/GenBank/DDBJ databases">
        <title>Flavobacterium profundi sp. nov., isolated from a deep-sea seamount.</title>
        <authorList>
            <person name="Zhang D.-C."/>
        </authorList>
    </citation>
    <scope>NUCLEOTIDE SEQUENCE [LARGE SCALE GENOMIC DNA]</scope>
    <source>
        <strain evidence="2">EC11</strain>
    </source>
</reference>
<evidence type="ECO:0008006" key="3">
    <source>
        <dbReference type="Google" id="ProtNLM"/>
    </source>
</evidence>
<gene>
    <name evidence="1" type="ORF">FIA58_008810</name>
</gene>
<name>A0ABX0IPN2_9FLAO</name>
<reference evidence="1 2" key="2">
    <citation type="submission" date="2019-05" db="EMBL/GenBank/DDBJ databases">
        <authorList>
            <person name="Lianzixin W."/>
        </authorList>
    </citation>
    <scope>NUCLEOTIDE SEQUENCE [LARGE SCALE GENOMIC DNA]</scope>
    <source>
        <strain evidence="1 2">EC11</strain>
    </source>
</reference>
<dbReference type="Pfam" id="PF13591">
    <property type="entry name" value="MerR_2"/>
    <property type="match status" value="1"/>
</dbReference>
<comment type="caution">
    <text evidence="1">The sequence shown here is derived from an EMBL/GenBank/DDBJ whole genome shotgun (WGS) entry which is preliminary data.</text>
</comment>
<dbReference type="Proteomes" id="UP000817854">
    <property type="component" value="Unassembled WGS sequence"/>
</dbReference>
<sequence length="96" mass="11263">MDTQELIIVDLFCKQYEVEPTFVTELEAIGLVETITYDNNRYLHVSQLVIIEKIIRLHNDLNINKEGIDVVLELLNKVNQLQSEVKYLKNRLGLYE</sequence>
<proteinExistence type="predicted"/>
<keyword evidence="2" id="KW-1185">Reference proteome</keyword>
<evidence type="ECO:0000313" key="2">
    <source>
        <dbReference type="Proteomes" id="UP000817854"/>
    </source>
</evidence>
<accession>A0ABX0IPN2</accession>
<evidence type="ECO:0000313" key="1">
    <source>
        <dbReference type="EMBL" id="NHN25772.1"/>
    </source>
</evidence>
<dbReference type="Gene3D" id="1.10.1660.10">
    <property type="match status" value="1"/>
</dbReference>
<organism evidence="1 2">
    <name type="scientific">Flavobacterium jejuense</name>
    <dbReference type="NCBI Taxonomy" id="1544455"/>
    <lineage>
        <taxon>Bacteria</taxon>
        <taxon>Pseudomonadati</taxon>
        <taxon>Bacteroidota</taxon>
        <taxon>Flavobacteriia</taxon>
        <taxon>Flavobacteriales</taxon>
        <taxon>Flavobacteriaceae</taxon>
        <taxon>Flavobacterium</taxon>
    </lineage>
</organism>
<protein>
    <recommendedName>
        <fullName evidence="3">Chaperone modulatory protein CbpM</fullName>
    </recommendedName>
</protein>